<keyword evidence="1" id="KW-1133">Transmembrane helix</keyword>
<sequence length="90" mass="9969">MLPTRLSPLLWIINILCLIQLHYLPYVVSLIPSPFFLVIGQRGKRQRSGVAVDGTIFTQGRKNGRDWLPAGRRTGQRAAAAAGLKMLAEI</sequence>
<evidence type="ECO:0000256" key="1">
    <source>
        <dbReference type="SAM" id="Phobius"/>
    </source>
</evidence>
<protein>
    <submittedName>
        <fullName evidence="2">Uncharacterized protein</fullName>
    </submittedName>
</protein>
<evidence type="ECO:0000313" key="2">
    <source>
        <dbReference type="EMBL" id="QAX88220.1"/>
    </source>
</evidence>
<accession>A0A411AJU9</accession>
<feature type="transmembrane region" description="Helical" evidence="1">
    <location>
        <begin position="12"/>
        <end position="39"/>
    </location>
</feature>
<reference evidence="2" key="1">
    <citation type="submission" date="2018-12" db="EMBL/GenBank/DDBJ databases">
        <authorList>
            <person name="Zhang C."/>
            <person name="Qin S."/>
        </authorList>
    </citation>
    <scope>NUCLEOTIDE SEQUENCE</scope>
    <source>
        <strain evidence="2">KP18-29</strain>
        <plasmid evidence="2">p18-29mcr-8.2</plasmid>
    </source>
</reference>
<dbReference type="EMBL" id="MK262711">
    <property type="protein sequence ID" value="QAX88220.1"/>
    <property type="molecule type" value="Genomic_DNA"/>
</dbReference>
<keyword evidence="1" id="KW-0812">Transmembrane</keyword>
<keyword evidence="2" id="KW-0614">Plasmid</keyword>
<keyword evidence="1" id="KW-0472">Membrane</keyword>
<geneLocation type="plasmid" evidence="2">
    <name>p18-29mcr-8.2</name>
</geneLocation>
<proteinExistence type="predicted"/>
<dbReference type="AlphaFoldDB" id="A0A411AJU9"/>
<name>A0A411AJU9_KLEPN</name>
<organism evidence="2">
    <name type="scientific">Klebsiella pneumoniae</name>
    <dbReference type="NCBI Taxonomy" id="573"/>
    <lineage>
        <taxon>Bacteria</taxon>
        <taxon>Pseudomonadati</taxon>
        <taxon>Pseudomonadota</taxon>
        <taxon>Gammaproteobacteria</taxon>
        <taxon>Enterobacterales</taxon>
        <taxon>Enterobacteriaceae</taxon>
        <taxon>Klebsiella/Raoultella group</taxon>
        <taxon>Klebsiella</taxon>
        <taxon>Klebsiella pneumoniae complex</taxon>
    </lineage>
</organism>